<dbReference type="InterPro" id="IPR013766">
    <property type="entry name" value="Thioredoxin_domain"/>
</dbReference>
<keyword evidence="3" id="KW-0575">Peroxidase</keyword>
<evidence type="ECO:0000256" key="8">
    <source>
        <dbReference type="ARBA" id="ARBA00032824"/>
    </source>
</evidence>
<dbReference type="OrthoDB" id="9809746at2"/>
<dbReference type="GO" id="GO:0034599">
    <property type="term" value="P:cellular response to oxidative stress"/>
    <property type="evidence" value="ECO:0007669"/>
    <property type="project" value="TreeGrafter"/>
</dbReference>
<evidence type="ECO:0000256" key="10">
    <source>
        <dbReference type="ARBA" id="ARBA00042639"/>
    </source>
</evidence>
<keyword evidence="5" id="KW-0560">Oxidoreductase</keyword>
<evidence type="ECO:0000313" key="15">
    <source>
        <dbReference type="Proteomes" id="UP000291485"/>
    </source>
</evidence>
<protein>
    <recommendedName>
        <fullName evidence="2">thioredoxin-dependent peroxiredoxin</fullName>
        <ecNumber evidence="2">1.11.1.24</ecNumber>
    </recommendedName>
    <alternativeName>
        <fullName evidence="8">Thioredoxin peroxidase</fullName>
    </alternativeName>
    <alternativeName>
        <fullName evidence="10">Thioredoxin-dependent peroxiredoxin Bcp</fullName>
    </alternativeName>
</protein>
<keyword evidence="6" id="KW-1015">Disulfide bond</keyword>
<evidence type="ECO:0000256" key="7">
    <source>
        <dbReference type="ARBA" id="ARBA00023284"/>
    </source>
</evidence>
<organism evidence="14 15">
    <name type="scientific">Pedobacter frigidisoli</name>
    <dbReference type="NCBI Taxonomy" id="2530455"/>
    <lineage>
        <taxon>Bacteria</taxon>
        <taxon>Pseudomonadati</taxon>
        <taxon>Bacteroidota</taxon>
        <taxon>Sphingobacteriia</taxon>
        <taxon>Sphingobacteriales</taxon>
        <taxon>Sphingobacteriaceae</taxon>
        <taxon>Pedobacter</taxon>
    </lineage>
</organism>
<keyword evidence="4" id="KW-0049">Antioxidant</keyword>
<evidence type="ECO:0000256" key="9">
    <source>
        <dbReference type="ARBA" id="ARBA00038489"/>
    </source>
</evidence>
<dbReference type="EC" id="1.11.1.24" evidence="2"/>
<evidence type="ECO:0000256" key="4">
    <source>
        <dbReference type="ARBA" id="ARBA00022862"/>
    </source>
</evidence>
<evidence type="ECO:0000256" key="1">
    <source>
        <dbReference type="ARBA" id="ARBA00003330"/>
    </source>
</evidence>
<dbReference type="PANTHER" id="PTHR42801:SF7">
    <property type="entry name" value="SLL1159 PROTEIN"/>
    <property type="match status" value="1"/>
</dbReference>
<evidence type="ECO:0000256" key="5">
    <source>
        <dbReference type="ARBA" id="ARBA00023002"/>
    </source>
</evidence>
<comment type="catalytic activity">
    <reaction evidence="11">
        <text>a hydroperoxide + [thioredoxin]-dithiol = an alcohol + [thioredoxin]-disulfide + H2O</text>
        <dbReference type="Rhea" id="RHEA:62620"/>
        <dbReference type="Rhea" id="RHEA-COMP:10698"/>
        <dbReference type="Rhea" id="RHEA-COMP:10700"/>
        <dbReference type="ChEBI" id="CHEBI:15377"/>
        <dbReference type="ChEBI" id="CHEBI:29950"/>
        <dbReference type="ChEBI" id="CHEBI:30879"/>
        <dbReference type="ChEBI" id="CHEBI:35924"/>
        <dbReference type="ChEBI" id="CHEBI:50058"/>
        <dbReference type="EC" id="1.11.1.24"/>
    </reaction>
</comment>
<feature type="domain" description="Thioredoxin" evidence="13">
    <location>
        <begin position="58"/>
        <end position="226"/>
    </location>
</feature>
<comment type="similarity">
    <text evidence="9">Belongs to the peroxiredoxin family. BCP/PrxQ subfamily.</text>
</comment>
<evidence type="ECO:0000256" key="11">
    <source>
        <dbReference type="ARBA" id="ARBA00049091"/>
    </source>
</evidence>
<dbReference type="SUPFAM" id="SSF52833">
    <property type="entry name" value="Thioredoxin-like"/>
    <property type="match status" value="1"/>
</dbReference>
<evidence type="ECO:0000256" key="6">
    <source>
        <dbReference type="ARBA" id="ARBA00023157"/>
    </source>
</evidence>
<feature type="chain" id="PRO_5020833719" description="thioredoxin-dependent peroxiredoxin" evidence="12">
    <location>
        <begin position="18"/>
        <end position="232"/>
    </location>
</feature>
<sequence length="232" mass="24651">MRNLKPGFFQTMTIALAAVGLTTGAAAQTAVSPNQNKMMEVSATVPGVPANPADISPLLIGETIPSVILPDATGKSFNLNESMASKPTIVVFYRGGWCPFCSKQLSGMQAIEGDLGKMGYQIIAISTDSPENLSKTMGKEHLSYTLLSDSELSVSKQFGIAYVGPKNYGKTLIEGSNGKNVDKLLPVPSVFILDSKGVIKFEYINPDFKQRISPELLKAAAGALMAETKTKG</sequence>
<dbReference type="AlphaFoldDB" id="A0A4R0P288"/>
<evidence type="ECO:0000259" key="13">
    <source>
        <dbReference type="PROSITE" id="PS51352"/>
    </source>
</evidence>
<evidence type="ECO:0000256" key="3">
    <source>
        <dbReference type="ARBA" id="ARBA00022559"/>
    </source>
</evidence>
<dbReference type="Proteomes" id="UP000291485">
    <property type="component" value="Unassembled WGS sequence"/>
</dbReference>
<accession>A0A4R0P288</accession>
<dbReference type="EMBL" id="SJSN01000010">
    <property type="protein sequence ID" value="TCD07652.1"/>
    <property type="molecule type" value="Genomic_DNA"/>
</dbReference>
<dbReference type="PROSITE" id="PS51352">
    <property type="entry name" value="THIOREDOXIN_2"/>
    <property type="match status" value="1"/>
</dbReference>
<comment type="function">
    <text evidence="1">Thiol-specific peroxidase that catalyzes the reduction of hydrogen peroxide and organic hydroperoxides to water and alcohols, respectively. Plays a role in cell protection against oxidative stress by detoxifying peroxides and as sensor of hydrogen peroxide-mediated signaling events.</text>
</comment>
<dbReference type="CDD" id="cd02970">
    <property type="entry name" value="PRX_like2"/>
    <property type="match status" value="1"/>
</dbReference>
<dbReference type="PANTHER" id="PTHR42801">
    <property type="entry name" value="THIOREDOXIN-DEPENDENT PEROXIDE REDUCTASE"/>
    <property type="match status" value="1"/>
</dbReference>
<comment type="caution">
    <text evidence="14">The sequence shown here is derived from an EMBL/GenBank/DDBJ whole genome shotgun (WGS) entry which is preliminary data.</text>
</comment>
<evidence type="ECO:0000256" key="2">
    <source>
        <dbReference type="ARBA" id="ARBA00013017"/>
    </source>
</evidence>
<keyword evidence="7" id="KW-0676">Redox-active center</keyword>
<name>A0A4R0P288_9SPHI</name>
<reference evidence="14 15" key="1">
    <citation type="submission" date="2019-02" db="EMBL/GenBank/DDBJ databases">
        <title>Pedobacter sp. RP-3-11 sp. nov., isolated from Arctic soil.</title>
        <authorList>
            <person name="Dahal R.H."/>
        </authorList>
    </citation>
    <scope>NUCLEOTIDE SEQUENCE [LARGE SCALE GENOMIC DNA]</scope>
    <source>
        <strain evidence="14 15">RP-3-11</strain>
    </source>
</reference>
<dbReference type="Gene3D" id="3.40.30.10">
    <property type="entry name" value="Glutaredoxin"/>
    <property type="match status" value="1"/>
</dbReference>
<feature type="signal peptide" evidence="12">
    <location>
        <begin position="1"/>
        <end position="17"/>
    </location>
</feature>
<evidence type="ECO:0000256" key="12">
    <source>
        <dbReference type="SAM" id="SignalP"/>
    </source>
</evidence>
<dbReference type="GO" id="GO:0005737">
    <property type="term" value="C:cytoplasm"/>
    <property type="evidence" value="ECO:0007669"/>
    <property type="project" value="TreeGrafter"/>
</dbReference>
<dbReference type="GO" id="GO:0008379">
    <property type="term" value="F:thioredoxin peroxidase activity"/>
    <property type="evidence" value="ECO:0007669"/>
    <property type="project" value="TreeGrafter"/>
</dbReference>
<keyword evidence="12" id="KW-0732">Signal</keyword>
<dbReference type="InterPro" id="IPR000866">
    <property type="entry name" value="AhpC/TSA"/>
</dbReference>
<dbReference type="InterPro" id="IPR036249">
    <property type="entry name" value="Thioredoxin-like_sf"/>
</dbReference>
<proteinExistence type="inferred from homology"/>
<dbReference type="Pfam" id="PF00578">
    <property type="entry name" value="AhpC-TSA"/>
    <property type="match status" value="1"/>
</dbReference>
<dbReference type="GO" id="GO:0045454">
    <property type="term" value="P:cell redox homeostasis"/>
    <property type="evidence" value="ECO:0007669"/>
    <property type="project" value="TreeGrafter"/>
</dbReference>
<dbReference type="InterPro" id="IPR050924">
    <property type="entry name" value="Peroxiredoxin_BCP/PrxQ"/>
</dbReference>
<evidence type="ECO:0000313" key="14">
    <source>
        <dbReference type="EMBL" id="TCD07652.1"/>
    </source>
</evidence>
<gene>
    <name evidence="14" type="ORF">EZ449_14040</name>
</gene>
<dbReference type="RefSeq" id="WP_131559847.1">
    <property type="nucleotide sequence ID" value="NZ_SJSN01000010.1"/>
</dbReference>
<keyword evidence="15" id="KW-1185">Reference proteome</keyword>